<comment type="caution">
    <text evidence="4">The sequence shown here is derived from an EMBL/GenBank/DDBJ whole genome shotgun (WGS) entry which is preliminary data.</text>
</comment>
<evidence type="ECO:0000313" key="5">
    <source>
        <dbReference type="Proteomes" id="UP001314263"/>
    </source>
</evidence>
<gene>
    <name evidence="4" type="ORF">CVIRNUC_010216</name>
</gene>
<dbReference type="PANTHER" id="PTHR11006:SF4">
    <property type="entry name" value="PROTEIN ARGININE N-METHYLTRANSFERASE 7"/>
    <property type="match status" value="1"/>
</dbReference>
<keyword evidence="5" id="KW-1185">Reference proteome</keyword>
<dbReference type="SMART" id="SM00028">
    <property type="entry name" value="TPR"/>
    <property type="match status" value="2"/>
</dbReference>
<dbReference type="InterPro" id="IPR029063">
    <property type="entry name" value="SAM-dependent_MTases_sf"/>
</dbReference>
<evidence type="ECO:0008006" key="6">
    <source>
        <dbReference type="Google" id="ProtNLM"/>
    </source>
</evidence>
<evidence type="ECO:0000313" key="4">
    <source>
        <dbReference type="EMBL" id="CAK0787000.1"/>
    </source>
</evidence>
<feature type="repeat" description="TPR" evidence="2">
    <location>
        <begin position="56"/>
        <end position="89"/>
    </location>
</feature>
<dbReference type="PROSITE" id="PS50005">
    <property type="entry name" value="TPR"/>
    <property type="match status" value="1"/>
</dbReference>
<proteinExistence type="predicted"/>
<dbReference type="InterPro" id="IPR019734">
    <property type="entry name" value="TPR_rpt"/>
</dbReference>
<keyword evidence="3" id="KW-0489">Methyltransferase</keyword>
<dbReference type="Proteomes" id="UP001314263">
    <property type="component" value="Unassembled WGS sequence"/>
</dbReference>
<dbReference type="Gene3D" id="2.70.160.11">
    <property type="entry name" value="Hnrnp arginine n-methyltransferase1"/>
    <property type="match status" value="2"/>
</dbReference>
<dbReference type="InterPro" id="IPR025799">
    <property type="entry name" value="Arg_MeTrfase"/>
</dbReference>
<dbReference type="GO" id="GO:0032259">
    <property type="term" value="P:methylation"/>
    <property type="evidence" value="ECO:0007669"/>
    <property type="project" value="UniProtKB-KW"/>
</dbReference>
<keyword evidence="3" id="KW-0808">Transferase</keyword>
<dbReference type="AlphaFoldDB" id="A0AAV1IKL8"/>
<dbReference type="InterPro" id="IPR011990">
    <property type="entry name" value="TPR-like_helical_dom_sf"/>
</dbReference>
<dbReference type="Pfam" id="PF06325">
    <property type="entry name" value="PrmA"/>
    <property type="match status" value="1"/>
</dbReference>
<evidence type="ECO:0000256" key="1">
    <source>
        <dbReference type="ARBA" id="ARBA00022691"/>
    </source>
</evidence>
<dbReference type="Gene3D" id="1.25.40.10">
    <property type="entry name" value="Tetratricopeptide repeat domain"/>
    <property type="match status" value="1"/>
</dbReference>
<sequence>MEEAEKAIRLYTEAIAGASTDAELFANRSIAHLAAGNRQEALEDASQATNLRPEWAKAQYRLGAAFLALYEPLAASAAFQKGLELEPGNAAMKLQAEQSRSQADYERQCMAVYRGLYQRDLVLKLRAVRQREIEDTMERQFKQGMAAPDWEMDDYGWRPTFFPAGKLRRLDKEAVLQDKRALTLYNFITALADLSYPKAALTQLQDAPYMLALEDGIRAALEEQPGAHMLMVGRGCALPALLSARAGAGRVTCVEGSRMLYYMSKQLLRENPDAPNAAGICLLDRPLQLIRVKGTEDNSDDRFSEIPNTADVLVLNLLDYSVLGPGMLNAIDEAAKLVKREARIVPGSVKVRAQLLDMRVTNVSGFDLSYLNRYRWGCAAEKVDLSRIPHTALSEPFEALHIDLQSRLFHLGQGLQHEAPPQWESKATIPVPVLHSGRCSAVGFWFELGLHADISISSSHLEGEGCRSMVWGQAVQYLDEMPAQKGTEILVTVRQDRGQVHFAAAAAGFGRPRHAHIPRWHFDMVLDTQRNAAYQAAIHRAIELKRAAGEEAIYVLDIGAGSGILSLMAARAGATHVTGAELCQHMCDVAAEAVVMNGYAAQCIMINRDVRRLYATKPPDGTQPDMEQKANLCIYEVFDSGLIGEGVLHMLLWAKEKLLTEDVVLVPSAATVYCQPIQLRCDNALGFRVEQANRWRWRPDYEGVELACNRHMWHALGPATEAMAFDFYEAVANMQPVELTISGKAFADGICNAVAFWFTLHLDEETELHTGPYIDKGPTWQQAVQHIPEVPLSDGEKYILTVKHDTYGLSFALQADPGASKAIVLAGKSHSAAASAVPLYDPIWKRLHDEVSKVNGELTKTVVQNPLEYRAIAMAAVQFGSRPHDLGLDVEQATAFCHRLMS</sequence>
<name>A0AAV1IKL8_9CHLO</name>
<dbReference type="PANTHER" id="PTHR11006">
    <property type="entry name" value="PROTEIN ARGININE N-METHYLTRANSFERASE"/>
    <property type="match status" value="1"/>
</dbReference>
<dbReference type="CDD" id="cd02440">
    <property type="entry name" value="AdoMet_MTases"/>
    <property type="match status" value="1"/>
</dbReference>
<dbReference type="EMBL" id="CAUYUE010000016">
    <property type="protein sequence ID" value="CAK0787000.1"/>
    <property type="molecule type" value="Genomic_DNA"/>
</dbReference>
<dbReference type="PROSITE" id="PS51678">
    <property type="entry name" value="SAM_MT_PRMT"/>
    <property type="match status" value="1"/>
</dbReference>
<reference evidence="4 5" key="1">
    <citation type="submission" date="2023-10" db="EMBL/GenBank/DDBJ databases">
        <authorList>
            <person name="Maclean D."/>
            <person name="Macfadyen A."/>
        </authorList>
    </citation>
    <scope>NUCLEOTIDE SEQUENCE [LARGE SCALE GENOMIC DNA]</scope>
</reference>
<dbReference type="GO" id="GO:0016274">
    <property type="term" value="F:protein-arginine N-methyltransferase activity"/>
    <property type="evidence" value="ECO:0007669"/>
    <property type="project" value="InterPro"/>
</dbReference>
<protein>
    <recommendedName>
        <fullName evidence="6">Protein arginine methyltransferase</fullName>
    </recommendedName>
</protein>
<evidence type="ECO:0000256" key="2">
    <source>
        <dbReference type="PROSITE-ProRule" id="PRU00339"/>
    </source>
</evidence>
<evidence type="ECO:0000256" key="3">
    <source>
        <dbReference type="PROSITE-ProRule" id="PRU01015"/>
    </source>
</evidence>
<dbReference type="SUPFAM" id="SSF53335">
    <property type="entry name" value="S-adenosyl-L-methionine-dependent methyltransferases"/>
    <property type="match status" value="2"/>
</dbReference>
<keyword evidence="2" id="KW-0802">TPR repeat</keyword>
<keyword evidence="1 3" id="KW-0949">S-adenosyl-L-methionine</keyword>
<organism evidence="4 5">
    <name type="scientific">Coccomyxa viridis</name>
    <dbReference type="NCBI Taxonomy" id="1274662"/>
    <lineage>
        <taxon>Eukaryota</taxon>
        <taxon>Viridiplantae</taxon>
        <taxon>Chlorophyta</taxon>
        <taxon>core chlorophytes</taxon>
        <taxon>Trebouxiophyceae</taxon>
        <taxon>Trebouxiophyceae incertae sedis</taxon>
        <taxon>Coccomyxaceae</taxon>
        <taxon>Coccomyxa</taxon>
    </lineage>
</organism>
<dbReference type="Gene3D" id="3.40.50.150">
    <property type="entry name" value="Vaccinia Virus protein VP39"/>
    <property type="match status" value="2"/>
</dbReference>
<accession>A0AAV1IKL8</accession>
<dbReference type="SUPFAM" id="SSF48452">
    <property type="entry name" value="TPR-like"/>
    <property type="match status" value="1"/>
</dbReference>
<dbReference type="GO" id="GO:0042054">
    <property type="term" value="F:histone methyltransferase activity"/>
    <property type="evidence" value="ECO:0007669"/>
    <property type="project" value="TreeGrafter"/>
</dbReference>